<reference evidence="2" key="3">
    <citation type="submission" date="2016-05" db="EMBL/GenBank/DDBJ databases">
        <title>WGS assembly of Xenopus tropicalis.</title>
        <authorList>
            <person name="Sessions A."/>
            <person name="Jenkins J."/>
            <person name="Mitros T."/>
            <person name="Lyons J.T."/>
            <person name="Dichmann D.S."/>
            <person name="Robert J."/>
            <person name="Harland R.M."/>
            <person name="Rokhsar D.S."/>
        </authorList>
    </citation>
    <scope>NUCLEOTIDE SEQUENCE</scope>
    <source>
        <strain evidence="2">Nigerian</strain>
    </source>
</reference>
<gene>
    <name evidence="2" type="ORF">XENTR_v90027565mg</name>
</gene>
<sequence length="181" mass="20553">MLRSGLSGLGVTRLLSCGSEPNSVTLTAALGLVQRTETAQGAATAQYRHTDTRWRWETASRFYRTTGHSLQYRHTDTRWRWETAGRFYRTTGHSLQYRHTDTRWRWETASRILNNTGHSLQYREEPSGRRQNDSGKKSSDRSGVQALTAALLAYCYSRGNKSKGEELLVAARDGIAPEVER</sequence>
<proteinExistence type="predicted"/>
<name>A0A1B8XU67_XENTR</name>
<evidence type="ECO:0000256" key="1">
    <source>
        <dbReference type="SAM" id="MobiDB-lite"/>
    </source>
</evidence>
<protein>
    <submittedName>
        <fullName evidence="2">Uncharacterized protein</fullName>
    </submittedName>
</protein>
<reference evidence="2" key="1">
    <citation type="submission" date="2009-11" db="EMBL/GenBank/DDBJ databases">
        <authorList>
            <consortium name="US DOE Joint Genome Institute (JGI-PGF)"/>
            <person name="Ottilar R."/>
            <person name="Schmutz J."/>
            <person name="Salamov A."/>
            <person name="Cheng J.F."/>
            <person name="Lucas S."/>
            <person name="Pitluck S."/>
            <person name="Gundlach H."/>
            <person name="Guo Y."/>
            <person name="Haberer G."/>
            <person name="Nasrallah J."/>
            <person name="Mayer K.F.X."/>
            <person name="van de Peer Y."/>
            <person name="Weigel D."/>
            <person name="Grigoriev I.V."/>
        </authorList>
    </citation>
    <scope>NUCLEOTIDE SEQUENCE</scope>
    <source>
        <strain evidence="2">Nigerian</strain>
    </source>
</reference>
<accession>A0A1B8XU67</accession>
<organism evidence="2">
    <name type="scientific">Xenopus tropicalis</name>
    <name type="common">Western clawed frog</name>
    <name type="synonym">Silurana tropicalis</name>
    <dbReference type="NCBI Taxonomy" id="8364"/>
    <lineage>
        <taxon>Eukaryota</taxon>
        <taxon>Metazoa</taxon>
        <taxon>Chordata</taxon>
        <taxon>Craniata</taxon>
        <taxon>Vertebrata</taxon>
        <taxon>Euteleostomi</taxon>
        <taxon>Amphibia</taxon>
        <taxon>Batrachia</taxon>
        <taxon>Anura</taxon>
        <taxon>Pipoidea</taxon>
        <taxon>Pipidae</taxon>
        <taxon>Xenopodinae</taxon>
        <taxon>Xenopus</taxon>
        <taxon>Silurana</taxon>
    </lineage>
</organism>
<feature type="region of interest" description="Disordered" evidence="1">
    <location>
        <begin position="117"/>
        <end position="142"/>
    </location>
</feature>
<dbReference type="AlphaFoldDB" id="A0A1B8XU67"/>
<feature type="compositionally biased region" description="Basic and acidic residues" evidence="1">
    <location>
        <begin position="121"/>
        <end position="140"/>
    </location>
</feature>
<dbReference type="EMBL" id="KV462150">
    <property type="protein sequence ID" value="OCA14205.1"/>
    <property type="molecule type" value="Genomic_DNA"/>
</dbReference>
<reference evidence="2" key="2">
    <citation type="journal article" date="2010" name="Science">
        <title>The genome of the Western clawed frog Xenopus tropicalis.</title>
        <authorList>
            <person name="Hellsten U."/>
            <person name="Harland R.M."/>
            <person name="Gilchrist M.J."/>
            <person name="Hendrix D."/>
            <person name="Jurka J."/>
            <person name="Kapitonov V."/>
            <person name="Ovcharenko I."/>
            <person name="Putnam N.H."/>
            <person name="Shu S."/>
            <person name="Taher L."/>
            <person name="Blitz I.L."/>
            <person name="Blumberg B."/>
            <person name="Dichmann D.S."/>
            <person name="Dubchak I."/>
            <person name="Amaya E."/>
            <person name="Detter J.C."/>
            <person name="Fletcher R."/>
            <person name="Gerhard D.S."/>
            <person name="Goodstein D."/>
            <person name="Graves T."/>
            <person name="Grigoriev I.V."/>
            <person name="Grimwood J."/>
            <person name="Kawashima T."/>
            <person name="Lindquist E."/>
            <person name="Lucas S.M."/>
            <person name="Mead P.E."/>
            <person name="Mitros T."/>
            <person name="Ogino H."/>
            <person name="Ohta Y."/>
            <person name="Poliakov A.V."/>
            <person name="Pollet N."/>
            <person name="Robert J."/>
            <person name="Salamov A."/>
            <person name="Sater A.K."/>
            <person name="Schmutz J."/>
            <person name="Terry A."/>
            <person name="Vize P.D."/>
            <person name="Warren W.C."/>
            <person name="Wells D."/>
            <person name="Wills A."/>
            <person name="Wilson R.K."/>
            <person name="Zimmerman L.B."/>
            <person name="Zorn A.M."/>
            <person name="Grainger R."/>
            <person name="Grammer T."/>
            <person name="Khokha M.K."/>
            <person name="Richardson P.M."/>
            <person name="Rokhsar D.S."/>
        </authorList>
    </citation>
    <scope>NUCLEOTIDE SEQUENCE [LARGE SCALE GENOMIC DNA]</scope>
    <source>
        <strain evidence="2">Nigerian</strain>
    </source>
</reference>
<evidence type="ECO:0000313" key="2">
    <source>
        <dbReference type="EMBL" id="OCA14205.1"/>
    </source>
</evidence>